<protein>
    <recommendedName>
        <fullName evidence="9">Protein kinase domain-containing protein</fullName>
    </recommendedName>
</protein>
<sequence length="450" mass="50204">MEWSRGHTIGRGSTATVSVAECRRSSRLFAVKSVELQRSELLRREQSILSTLECPHVVAYEGCDTTFENGAFMYNLFMEYAPYGSIADEIRERDGGLDEVMVGRYARQILLGLNYLHSNGIVHCDLKGQNILITDEGAKIADLGCARRVTAAPDYGGVIAGTPAFMAPEVARGEEQGFPADVWALGCTVLEMITGKAPWHDVSDPVSVLYRVGFSGELPKIANGLSGQGKDFVTMCLKTDPNERWSASELLKHEFVQDSSNKSKKFDDSNSNSPTSVLLDRDFWYSFDGSQKTQTPDPNPNPTHDHVLSCPSSRIGRLSSSMPNWECEDEWITVREISNRESGRFFNGRESNEETDNYGLDSSNYVREDNYLFVTNEPRTVSIVGLSECCNIDDDCCIRESLYICSQCINMALNRNILHDLLAAFLCLLFLQFQSCAVNVVRMNNGKITY</sequence>
<feature type="binding site" evidence="5">
    <location>
        <position position="32"/>
    </location>
    <ligand>
        <name>ATP</name>
        <dbReference type="ChEBI" id="CHEBI:30616"/>
    </ligand>
</feature>
<keyword evidence="8" id="KW-0812">Transmembrane</keyword>
<dbReference type="Pfam" id="PF00069">
    <property type="entry name" value="Pkinase"/>
    <property type="match status" value="1"/>
</dbReference>
<keyword evidence="2 5" id="KW-0547">Nucleotide-binding</keyword>
<dbReference type="InterPro" id="IPR000719">
    <property type="entry name" value="Prot_kinase_dom"/>
</dbReference>
<evidence type="ECO:0000259" key="9">
    <source>
        <dbReference type="PROSITE" id="PS50011"/>
    </source>
</evidence>
<dbReference type="PANTHER" id="PTHR48011:SF6">
    <property type="entry name" value="PROTEIN KINASE DOMAIN-CONTAINING PROTEIN"/>
    <property type="match status" value="1"/>
</dbReference>
<evidence type="ECO:0000256" key="4">
    <source>
        <dbReference type="ARBA" id="ARBA00022840"/>
    </source>
</evidence>
<dbReference type="InterPro" id="IPR008271">
    <property type="entry name" value="Ser/Thr_kinase_AS"/>
</dbReference>
<dbReference type="InterPro" id="IPR052751">
    <property type="entry name" value="Plant_MAPKKK"/>
</dbReference>
<organism evidence="10 11">
    <name type="scientific">Acacia crassicarpa</name>
    <name type="common">northern wattle</name>
    <dbReference type="NCBI Taxonomy" id="499986"/>
    <lineage>
        <taxon>Eukaryota</taxon>
        <taxon>Viridiplantae</taxon>
        <taxon>Streptophyta</taxon>
        <taxon>Embryophyta</taxon>
        <taxon>Tracheophyta</taxon>
        <taxon>Spermatophyta</taxon>
        <taxon>Magnoliopsida</taxon>
        <taxon>eudicotyledons</taxon>
        <taxon>Gunneridae</taxon>
        <taxon>Pentapetalae</taxon>
        <taxon>rosids</taxon>
        <taxon>fabids</taxon>
        <taxon>Fabales</taxon>
        <taxon>Fabaceae</taxon>
        <taxon>Caesalpinioideae</taxon>
        <taxon>mimosoid clade</taxon>
        <taxon>Acacieae</taxon>
        <taxon>Acacia</taxon>
    </lineage>
</organism>
<comment type="caution">
    <text evidence="10">The sequence shown here is derived from an EMBL/GenBank/DDBJ whole genome shotgun (WGS) entry which is preliminary data.</text>
</comment>
<dbReference type="CDD" id="cd06606">
    <property type="entry name" value="STKc_MAPKKK"/>
    <property type="match status" value="1"/>
</dbReference>
<evidence type="ECO:0000256" key="1">
    <source>
        <dbReference type="ARBA" id="ARBA00022679"/>
    </source>
</evidence>
<dbReference type="InterPro" id="IPR011009">
    <property type="entry name" value="Kinase-like_dom_sf"/>
</dbReference>
<comment type="similarity">
    <text evidence="6">Belongs to the protein kinase superfamily.</text>
</comment>
<gene>
    <name evidence="10" type="ORF">QN277_005406</name>
</gene>
<keyword evidence="4 5" id="KW-0067">ATP-binding</keyword>
<keyword evidence="1" id="KW-0808">Transferase</keyword>
<keyword evidence="11" id="KW-1185">Reference proteome</keyword>
<evidence type="ECO:0000256" key="3">
    <source>
        <dbReference type="ARBA" id="ARBA00022777"/>
    </source>
</evidence>
<dbReference type="Proteomes" id="UP001293593">
    <property type="component" value="Unassembled WGS sequence"/>
</dbReference>
<dbReference type="PANTHER" id="PTHR48011">
    <property type="entry name" value="CCR4-NOT TRANSCRIPTIONAL COMPLEX SUBUNIT CAF120-RELATED"/>
    <property type="match status" value="1"/>
</dbReference>
<evidence type="ECO:0000256" key="8">
    <source>
        <dbReference type="SAM" id="Phobius"/>
    </source>
</evidence>
<evidence type="ECO:0000313" key="11">
    <source>
        <dbReference type="Proteomes" id="UP001293593"/>
    </source>
</evidence>
<keyword evidence="8" id="KW-1133">Transmembrane helix</keyword>
<dbReference type="GO" id="GO:0007165">
    <property type="term" value="P:signal transduction"/>
    <property type="evidence" value="ECO:0007669"/>
    <property type="project" value="TreeGrafter"/>
</dbReference>
<evidence type="ECO:0000256" key="2">
    <source>
        <dbReference type="ARBA" id="ARBA00022741"/>
    </source>
</evidence>
<dbReference type="EMBL" id="JAWXYG010000011">
    <property type="protein sequence ID" value="KAK4259029.1"/>
    <property type="molecule type" value="Genomic_DNA"/>
</dbReference>
<keyword evidence="8" id="KW-0472">Membrane</keyword>
<dbReference type="PROSITE" id="PS00108">
    <property type="entry name" value="PROTEIN_KINASE_ST"/>
    <property type="match status" value="1"/>
</dbReference>
<dbReference type="PROSITE" id="PS50011">
    <property type="entry name" value="PROTEIN_KINASE_DOM"/>
    <property type="match status" value="1"/>
</dbReference>
<accession>A0AAE1MBH9</accession>
<dbReference type="PROSITE" id="PS00107">
    <property type="entry name" value="PROTEIN_KINASE_ATP"/>
    <property type="match status" value="1"/>
</dbReference>
<dbReference type="GO" id="GO:0004674">
    <property type="term" value="F:protein serine/threonine kinase activity"/>
    <property type="evidence" value="ECO:0007669"/>
    <property type="project" value="UniProtKB-KW"/>
</dbReference>
<evidence type="ECO:0000256" key="6">
    <source>
        <dbReference type="RuleBase" id="RU000304"/>
    </source>
</evidence>
<dbReference type="SMART" id="SM00220">
    <property type="entry name" value="S_TKc"/>
    <property type="match status" value="1"/>
</dbReference>
<evidence type="ECO:0000256" key="5">
    <source>
        <dbReference type="PROSITE-ProRule" id="PRU10141"/>
    </source>
</evidence>
<dbReference type="GO" id="GO:0005524">
    <property type="term" value="F:ATP binding"/>
    <property type="evidence" value="ECO:0007669"/>
    <property type="project" value="UniProtKB-UniRule"/>
</dbReference>
<name>A0AAE1MBH9_9FABA</name>
<dbReference type="AlphaFoldDB" id="A0AAE1MBH9"/>
<proteinExistence type="inferred from homology"/>
<reference evidence="10" key="1">
    <citation type="submission" date="2023-10" db="EMBL/GenBank/DDBJ databases">
        <title>Chromosome-level genome of the transformable northern wattle, Acacia crassicarpa.</title>
        <authorList>
            <person name="Massaro I."/>
            <person name="Sinha N.R."/>
            <person name="Poethig S."/>
            <person name="Leichty A.R."/>
        </authorList>
    </citation>
    <scope>NUCLEOTIDE SEQUENCE</scope>
    <source>
        <strain evidence="10">Acra3RX</strain>
        <tissue evidence="10">Leaf</tissue>
    </source>
</reference>
<keyword evidence="6" id="KW-0723">Serine/threonine-protein kinase</keyword>
<dbReference type="SUPFAM" id="SSF56112">
    <property type="entry name" value="Protein kinase-like (PK-like)"/>
    <property type="match status" value="1"/>
</dbReference>
<feature type="transmembrane region" description="Helical" evidence="8">
    <location>
        <begin position="421"/>
        <end position="441"/>
    </location>
</feature>
<keyword evidence="3" id="KW-0418">Kinase</keyword>
<feature type="domain" description="Protein kinase" evidence="9">
    <location>
        <begin position="3"/>
        <end position="256"/>
    </location>
</feature>
<evidence type="ECO:0000313" key="10">
    <source>
        <dbReference type="EMBL" id="KAK4259029.1"/>
    </source>
</evidence>
<evidence type="ECO:0000256" key="7">
    <source>
        <dbReference type="SAM" id="MobiDB-lite"/>
    </source>
</evidence>
<dbReference type="Gene3D" id="1.10.510.10">
    <property type="entry name" value="Transferase(Phosphotransferase) domain 1"/>
    <property type="match status" value="1"/>
</dbReference>
<dbReference type="InterPro" id="IPR017441">
    <property type="entry name" value="Protein_kinase_ATP_BS"/>
</dbReference>
<feature type="region of interest" description="Disordered" evidence="7">
    <location>
        <begin position="289"/>
        <end position="308"/>
    </location>
</feature>